<organism evidence="1">
    <name type="scientific">Picea glauca</name>
    <name type="common">White spruce</name>
    <name type="synonym">Pinus glauca</name>
    <dbReference type="NCBI Taxonomy" id="3330"/>
    <lineage>
        <taxon>Eukaryota</taxon>
        <taxon>Viridiplantae</taxon>
        <taxon>Streptophyta</taxon>
        <taxon>Embryophyta</taxon>
        <taxon>Tracheophyta</taxon>
        <taxon>Spermatophyta</taxon>
        <taxon>Pinopsida</taxon>
        <taxon>Pinidae</taxon>
        <taxon>Conifers I</taxon>
        <taxon>Pinales</taxon>
        <taxon>Pinaceae</taxon>
        <taxon>Picea</taxon>
    </lineage>
</organism>
<geneLocation type="mitochondrion" evidence="1"/>
<evidence type="ECO:0000313" key="1">
    <source>
        <dbReference type="EMBL" id="KUM46079.1"/>
    </source>
</evidence>
<comment type="caution">
    <text evidence="1">The sequence shown here is derived from an EMBL/GenBank/DDBJ whole genome shotgun (WGS) entry which is preliminary data.</text>
</comment>
<keyword evidence="1" id="KW-0496">Mitochondrion</keyword>
<reference evidence="1" key="1">
    <citation type="journal article" date="2015" name="Genome Biol. Evol.">
        <title>Organellar Genomes of White Spruce (Picea glauca): Assembly and Annotation.</title>
        <authorList>
            <person name="Jackman S.D."/>
            <person name="Warren R.L."/>
            <person name="Gibb E.A."/>
            <person name="Vandervalk B.P."/>
            <person name="Mohamadi H."/>
            <person name="Chu J."/>
            <person name="Raymond A."/>
            <person name="Pleasance S."/>
            <person name="Coope R."/>
            <person name="Wildung M.R."/>
            <person name="Ritland C.E."/>
            <person name="Bousquet J."/>
            <person name="Jones S.J."/>
            <person name="Bohlmann J."/>
            <person name="Birol I."/>
        </authorList>
    </citation>
    <scope>NUCLEOTIDE SEQUENCE [LARGE SCALE GENOMIC DNA]</scope>
    <source>
        <tissue evidence="1">Flushing bud</tissue>
    </source>
</reference>
<sequence length="79" mass="8967">MIRALARVLIQHQPPSAGGGTWLLALERERTLEKIVLLLLLQWALEMKHLLLMVDPHLSMKLDPLKLVMLPSLSLLLLL</sequence>
<gene>
    <name evidence="1" type="ORF">ABT39_MTgene1885</name>
</gene>
<accession>A0A101LVF0</accession>
<dbReference type="AlphaFoldDB" id="A0A101LVF0"/>
<dbReference type="EMBL" id="LKAM01000013">
    <property type="protein sequence ID" value="KUM46079.1"/>
    <property type="molecule type" value="Genomic_DNA"/>
</dbReference>
<name>A0A101LVF0_PICGL</name>
<proteinExistence type="predicted"/>
<protein>
    <submittedName>
        <fullName evidence="1">Uncharacterized protein</fullName>
    </submittedName>
</protein>